<dbReference type="EC" id="1.3.99.4" evidence="8"/>
<evidence type="ECO:0000256" key="3">
    <source>
        <dbReference type="ARBA" id="ARBA00022827"/>
    </source>
</evidence>
<dbReference type="InterPro" id="IPR027477">
    <property type="entry name" value="Succ_DH/fumarate_Rdtase_cat_sf"/>
</dbReference>
<comment type="similarity">
    <text evidence="7">Belongs to the FAD-dependent oxidoreductase 2 family. 3-oxosteroid dehydrogenase subfamily.</text>
</comment>
<dbReference type="SUPFAM" id="SSF56425">
    <property type="entry name" value="Succinate dehydrogenase/fumarate reductase flavoprotein, catalytic domain"/>
    <property type="match status" value="1"/>
</dbReference>
<dbReference type="FunFam" id="3.50.50.60:FF:000240">
    <property type="entry name" value="3-ketosteroid-delta-1-dehydrogenase"/>
    <property type="match status" value="1"/>
</dbReference>
<sequence length="570" mass="61039">MTGATPDKPAALPAEVDVVVVGAGGAGMSAALASGRHGLDTILIEKSAYFGGNTARSGGGVWIPGNYALKAAKQVDEGDLEAARTYLDTIVGDTVPKIRRDTYLDRGPEVLDFIKETTPLRFVWVPEYADYLPEQEGGRARGRSVEAVPMDARFLGKELDRLHPAYTKAPANLIVMQRDYRKISLGLRTIKGPLTLLKVMLKRLLSLALGRKMFAMGNAIAIGLRKGLVDAGVPVHYETDLADLLVEDGRVVGVVVVSTSSTTGETERKEIRARRGVILGSGGFEHSQQLREKFLPQPTSSEWSTGAPSNTGGGLLAGTAAGAATDLLDDAWWGPTIPLPGRAWFCLAERNLPGSIMVNSAGNRFMNEALPYVEATHEIYKGEATGVSHVPSYLVFDQTYRNRYLFAGVAGRQPFPGRWYKEGVVTRADSLADLADKVGLPAGSLESTVERFNGFARTGVDEDYHRGESAYDKYYSDPKVKPNCSLAPLEKGPFYAVKIVPGDLGTKGGLVTDERARVLREDGTVIDGLYAAGNVSSAVMGNTYPGPGGTIGPALVFGYLAAEDIAKEKI</sequence>
<dbReference type="Proteomes" id="UP000325003">
    <property type="component" value="Unassembled WGS sequence"/>
</dbReference>
<reference evidence="11 12" key="2">
    <citation type="submission" date="2019-09" db="EMBL/GenBank/DDBJ databases">
        <authorList>
            <person name="Jin C."/>
        </authorList>
    </citation>
    <scope>NUCLEOTIDE SEQUENCE [LARGE SCALE GENOMIC DNA]</scope>
    <source>
        <strain evidence="11 12">BN130099</strain>
    </source>
</reference>
<keyword evidence="4 11" id="KW-0560">Oxidoreductase</keyword>
<organism evidence="11 12">
    <name type="scientific">Nocardioides humilatus</name>
    <dbReference type="NCBI Taxonomy" id="2607660"/>
    <lineage>
        <taxon>Bacteria</taxon>
        <taxon>Bacillati</taxon>
        <taxon>Actinomycetota</taxon>
        <taxon>Actinomycetes</taxon>
        <taxon>Propionibacteriales</taxon>
        <taxon>Nocardioidaceae</taxon>
        <taxon>Nocardioides</taxon>
    </lineage>
</organism>
<dbReference type="InterPro" id="IPR036188">
    <property type="entry name" value="FAD/NAD-bd_sf"/>
</dbReference>
<gene>
    <name evidence="11" type="ORF">F0U44_19095</name>
</gene>
<dbReference type="EMBL" id="VUJV01000007">
    <property type="protein sequence ID" value="KAA1416422.1"/>
    <property type="molecule type" value="Genomic_DNA"/>
</dbReference>
<evidence type="ECO:0000256" key="4">
    <source>
        <dbReference type="ARBA" id="ARBA00023002"/>
    </source>
</evidence>
<dbReference type="SUPFAM" id="SSF51905">
    <property type="entry name" value="FAD/NAD(P)-binding domain"/>
    <property type="match status" value="1"/>
</dbReference>
<comment type="cofactor">
    <cofactor evidence="1">
        <name>FAD</name>
        <dbReference type="ChEBI" id="CHEBI:57692"/>
    </cofactor>
</comment>
<dbReference type="Gene3D" id="3.50.50.60">
    <property type="entry name" value="FAD/NAD(P)-binding domain"/>
    <property type="match status" value="2"/>
</dbReference>
<evidence type="ECO:0000256" key="5">
    <source>
        <dbReference type="ARBA" id="ARBA00023221"/>
    </source>
</evidence>
<comment type="catalytic activity">
    <reaction evidence="6">
        <text>a 3-oxosteroid + A = a 3-oxo-Delta(1)-steroid + AH2</text>
        <dbReference type="Rhea" id="RHEA:13329"/>
        <dbReference type="ChEBI" id="CHEBI:13193"/>
        <dbReference type="ChEBI" id="CHEBI:17499"/>
        <dbReference type="ChEBI" id="CHEBI:20156"/>
        <dbReference type="ChEBI" id="CHEBI:47788"/>
        <dbReference type="EC" id="1.3.99.4"/>
    </reaction>
</comment>
<evidence type="ECO:0000256" key="1">
    <source>
        <dbReference type="ARBA" id="ARBA00001974"/>
    </source>
</evidence>
<keyword evidence="2" id="KW-0285">Flavoprotein</keyword>
<accession>A0A5B1L728</accession>
<reference evidence="11 12" key="1">
    <citation type="submission" date="2019-09" db="EMBL/GenBank/DDBJ databases">
        <title>Nocardioides panacisoli sp. nov., isolated from the soil of a ginseng field.</title>
        <authorList>
            <person name="Cho C."/>
        </authorList>
    </citation>
    <scope>NUCLEOTIDE SEQUENCE [LARGE SCALE GENOMIC DNA]</scope>
    <source>
        <strain evidence="11 12">BN130099</strain>
    </source>
</reference>
<dbReference type="InterPro" id="IPR003953">
    <property type="entry name" value="FAD-dep_OxRdtase_2_FAD-bd"/>
</dbReference>
<keyword evidence="5" id="KW-0753">Steroid metabolism</keyword>
<feature type="domain" description="FAD-dependent oxidoreductase 2 FAD-binding" evidence="10">
    <location>
        <begin position="17"/>
        <end position="550"/>
    </location>
</feature>
<name>A0A5B1L728_9ACTN</name>
<evidence type="ECO:0000256" key="7">
    <source>
        <dbReference type="ARBA" id="ARBA00061147"/>
    </source>
</evidence>
<evidence type="ECO:0000313" key="12">
    <source>
        <dbReference type="Proteomes" id="UP000325003"/>
    </source>
</evidence>
<keyword evidence="5" id="KW-0443">Lipid metabolism</keyword>
<dbReference type="PANTHER" id="PTHR43400">
    <property type="entry name" value="FUMARATE REDUCTASE"/>
    <property type="match status" value="1"/>
</dbReference>
<evidence type="ECO:0000256" key="8">
    <source>
        <dbReference type="ARBA" id="ARBA00066536"/>
    </source>
</evidence>
<proteinExistence type="inferred from homology"/>
<keyword evidence="12" id="KW-1185">Reference proteome</keyword>
<evidence type="ECO:0000256" key="2">
    <source>
        <dbReference type="ARBA" id="ARBA00022630"/>
    </source>
</evidence>
<dbReference type="GO" id="GO:0047571">
    <property type="term" value="F:3-oxosteroid 1-dehydrogenase activity"/>
    <property type="evidence" value="ECO:0007669"/>
    <property type="project" value="UniProtKB-EC"/>
</dbReference>
<keyword evidence="3" id="KW-0274">FAD</keyword>
<evidence type="ECO:0000256" key="9">
    <source>
        <dbReference type="ARBA" id="ARBA00069709"/>
    </source>
</evidence>
<evidence type="ECO:0000256" key="6">
    <source>
        <dbReference type="ARBA" id="ARBA00051951"/>
    </source>
</evidence>
<dbReference type="Pfam" id="PF00890">
    <property type="entry name" value="FAD_binding_2"/>
    <property type="match status" value="1"/>
</dbReference>
<dbReference type="PANTHER" id="PTHR43400:SF10">
    <property type="entry name" value="3-OXOSTEROID 1-DEHYDROGENASE"/>
    <property type="match status" value="1"/>
</dbReference>
<dbReference type="InterPro" id="IPR050315">
    <property type="entry name" value="FAD-oxidoreductase_2"/>
</dbReference>
<dbReference type="RefSeq" id="WP_149729963.1">
    <property type="nucleotide sequence ID" value="NZ_VUJV01000007.1"/>
</dbReference>
<dbReference type="Gene3D" id="3.90.700.10">
    <property type="entry name" value="Succinate dehydrogenase/fumarate reductase flavoprotein, catalytic domain"/>
    <property type="match status" value="1"/>
</dbReference>
<dbReference type="AlphaFoldDB" id="A0A5B1L728"/>
<dbReference type="NCBIfam" id="NF005882">
    <property type="entry name" value="PRK07843.1"/>
    <property type="match status" value="1"/>
</dbReference>
<comment type="caution">
    <text evidence="11">The sequence shown here is derived from an EMBL/GenBank/DDBJ whole genome shotgun (WGS) entry which is preliminary data.</text>
</comment>
<protein>
    <recommendedName>
        <fullName evidence="9">3-oxosteroid 1-dehydrogenase</fullName>
        <ecNumber evidence="8">1.3.99.4</ecNumber>
    </recommendedName>
</protein>
<evidence type="ECO:0000259" key="10">
    <source>
        <dbReference type="Pfam" id="PF00890"/>
    </source>
</evidence>
<dbReference type="FunFam" id="3.50.50.60:FF:000208">
    <property type="entry name" value="3-ketosteroid dehydrogenase"/>
    <property type="match status" value="1"/>
</dbReference>
<dbReference type="GO" id="GO:0008202">
    <property type="term" value="P:steroid metabolic process"/>
    <property type="evidence" value="ECO:0007669"/>
    <property type="project" value="UniProtKB-KW"/>
</dbReference>
<evidence type="ECO:0000313" key="11">
    <source>
        <dbReference type="EMBL" id="KAA1416422.1"/>
    </source>
</evidence>